<sequence>MVRYRRNFVPGGAYFFTATLDDRRSSALVDHVTQLRNAFHVTRAERPFTVEAIVILPDHLHVIMTLPEADSDFPGRWRRIKSLFTHRVAASGVPVVRNHRGEFTLWQRRFWEHTIRGEADFERCAEYIHFNPVKHRLVASPADWPYSSLHRYIHAGILPADWGGVGDITGNFGERGD</sequence>
<dbReference type="EMBL" id="JRPN01000020">
    <property type="protein sequence ID" value="KGT76733.1"/>
    <property type="molecule type" value="Genomic_DNA"/>
</dbReference>
<dbReference type="GO" id="GO:0004803">
    <property type="term" value="F:transposase activity"/>
    <property type="evidence" value="ECO:0007669"/>
    <property type="project" value="InterPro"/>
</dbReference>
<dbReference type="GO" id="GO:0006313">
    <property type="term" value="P:DNA transposition"/>
    <property type="evidence" value="ECO:0007669"/>
    <property type="project" value="InterPro"/>
</dbReference>
<dbReference type="InterPro" id="IPR052715">
    <property type="entry name" value="RAYT_transposase"/>
</dbReference>
<dbReference type="SMART" id="SM01321">
    <property type="entry name" value="Y1_Tnp"/>
    <property type="match status" value="1"/>
</dbReference>
<dbReference type="Proteomes" id="UP000030377">
    <property type="component" value="Unassembled WGS sequence"/>
</dbReference>
<dbReference type="SUPFAM" id="SSF143422">
    <property type="entry name" value="Transposase IS200-like"/>
    <property type="match status" value="1"/>
</dbReference>
<dbReference type="AlphaFoldDB" id="A0A0A3YSS9"/>
<dbReference type="PANTHER" id="PTHR36966">
    <property type="entry name" value="REP-ASSOCIATED TYROSINE TRANSPOSASE"/>
    <property type="match status" value="1"/>
</dbReference>
<dbReference type="RefSeq" id="WP_041957899.1">
    <property type="nucleotide sequence ID" value="NZ_JAOQNC010000001.1"/>
</dbReference>
<dbReference type="Gene3D" id="3.30.70.1290">
    <property type="entry name" value="Transposase IS200-like"/>
    <property type="match status" value="1"/>
</dbReference>
<accession>A0A0A3YSS9</accession>
<dbReference type="PANTHER" id="PTHR36966:SF1">
    <property type="entry name" value="REP-ASSOCIATED TYROSINE TRANSPOSASE"/>
    <property type="match status" value="1"/>
</dbReference>
<proteinExistence type="predicted"/>
<dbReference type="GO" id="GO:0043565">
    <property type="term" value="F:sequence-specific DNA binding"/>
    <property type="evidence" value="ECO:0007669"/>
    <property type="project" value="TreeGrafter"/>
</dbReference>
<name>A0A0A3YSS9_BRAJP</name>
<protein>
    <submittedName>
        <fullName evidence="2">Transposase</fullName>
    </submittedName>
</protein>
<evidence type="ECO:0000259" key="1">
    <source>
        <dbReference type="SMART" id="SM01321"/>
    </source>
</evidence>
<gene>
    <name evidence="2" type="ORF">MA20_28650</name>
</gene>
<dbReference type="InterPro" id="IPR002686">
    <property type="entry name" value="Transposase_17"/>
</dbReference>
<feature type="domain" description="Transposase IS200-like" evidence="1">
    <location>
        <begin position="9"/>
        <end position="131"/>
    </location>
</feature>
<dbReference type="InterPro" id="IPR036515">
    <property type="entry name" value="Transposase_17_sf"/>
</dbReference>
<reference evidence="2 3" key="1">
    <citation type="submission" date="2014-09" db="EMBL/GenBank/DDBJ databases">
        <title>Draft genome of Bradyrhizobium japonicum Is-34.</title>
        <authorList>
            <person name="Tsurumaru H."/>
            <person name="Yamakawa T."/>
            <person name="Hashimoto S."/>
            <person name="Okizaki K."/>
            <person name="Kanesaki Y."/>
            <person name="Yoshikawa H."/>
            <person name="Yajima S."/>
        </authorList>
    </citation>
    <scope>NUCLEOTIDE SEQUENCE [LARGE SCALE GENOMIC DNA]</scope>
    <source>
        <strain evidence="2 3">Is-34</strain>
    </source>
</reference>
<evidence type="ECO:0000313" key="2">
    <source>
        <dbReference type="EMBL" id="KGT76733.1"/>
    </source>
</evidence>
<evidence type="ECO:0000313" key="3">
    <source>
        <dbReference type="Proteomes" id="UP000030377"/>
    </source>
</evidence>
<comment type="caution">
    <text evidence="2">The sequence shown here is derived from an EMBL/GenBank/DDBJ whole genome shotgun (WGS) entry which is preliminary data.</text>
</comment>
<organism evidence="2 3">
    <name type="scientific">Bradyrhizobium japonicum</name>
    <dbReference type="NCBI Taxonomy" id="375"/>
    <lineage>
        <taxon>Bacteria</taxon>
        <taxon>Pseudomonadati</taxon>
        <taxon>Pseudomonadota</taxon>
        <taxon>Alphaproteobacteria</taxon>
        <taxon>Hyphomicrobiales</taxon>
        <taxon>Nitrobacteraceae</taxon>
        <taxon>Bradyrhizobium</taxon>
    </lineage>
</organism>
<dbReference type="NCBIfam" id="NF047646">
    <property type="entry name" value="REP_Tyr_transpos"/>
    <property type="match status" value="1"/>
</dbReference>